<dbReference type="SUPFAM" id="SSF53335">
    <property type="entry name" value="S-adenosyl-L-methionine-dependent methyltransferases"/>
    <property type="match status" value="1"/>
</dbReference>
<dbReference type="InterPro" id="IPR018490">
    <property type="entry name" value="cNMP-bd_dom_sf"/>
</dbReference>
<evidence type="ECO:0000313" key="3">
    <source>
        <dbReference type="Proteomes" id="UP000739538"/>
    </source>
</evidence>
<dbReference type="GO" id="GO:0005829">
    <property type="term" value="C:cytosol"/>
    <property type="evidence" value="ECO:0007669"/>
    <property type="project" value="TreeGrafter"/>
</dbReference>
<proteinExistence type="predicted"/>
<feature type="domain" description="Cyclic nucleotide-binding" evidence="1">
    <location>
        <begin position="7"/>
        <end position="125"/>
    </location>
</feature>
<dbReference type="InterPro" id="IPR029063">
    <property type="entry name" value="SAM-dependent_MTases_sf"/>
</dbReference>
<dbReference type="PANTHER" id="PTHR24567">
    <property type="entry name" value="CRP FAMILY TRANSCRIPTIONAL REGULATORY PROTEIN"/>
    <property type="match status" value="1"/>
</dbReference>
<dbReference type="CDD" id="cd00038">
    <property type="entry name" value="CAP_ED"/>
    <property type="match status" value="1"/>
</dbReference>
<dbReference type="SUPFAM" id="SSF51206">
    <property type="entry name" value="cAMP-binding domain-like"/>
    <property type="match status" value="1"/>
</dbReference>
<dbReference type="InterPro" id="IPR000595">
    <property type="entry name" value="cNMP-bd_dom"/>
</dbReference>
<dbReference type="Pfam" id="PF12147">
    <property type="entry name" value="Methyltransf_20"/>
    <property type="match status" value="1"/>
</dbReference>
<dbReference type="InterPro" id="IPR014710">
    <property type="entry name" value="RmlC-like_jellyroll"/>
</dbReference>
<dbReference type="AlphaFoldDB" id="A0A956NCF3"/>
<dbReference type="SMART" id="SM00100">
    <property type="entry name" value="cNMP"/>
    <property type="match status" value="1"/>
</dbReference>
<gene>
    <name evidence="2" type="ORF">KDA27_12775</name>
</gene>
<name>A0A956NCF3_UNCEI</name>
<organism evidence="2 3">
    <name type="scientific">Eiseniibacteriota bacterium</name>
    <dbReference type="NCBI Taxonomy" id="2212470"/>
    <lineage>
        <taxon>Bacteria</taxon>
        <taxon>Candidatus Eiseniibacteriota</taxon>
    </lineage>
</organism>
<comment type="caution">
    <text evidence="2">The sequence shown here is derived from an EMBL/GenBank/DDBJ whole genome shotgun (WGS) entry which is preliminary data.</text>
</comment>
<dbReference type="Pfam" id="PF00027">
    <property type="entry name" value="cNMP_binding"/>
    <property type="match status" value="1"/>
</dbReference>
<evidence type="ECO:0000259" key="1">
    <source>
        <dbReference type="PROSITE" id="PS50042"/>
    </source>
</evidence>
<reference evidence="2" key="1">
    <citation type="submission" date="2020-04" db="EMBL/GenBank/DDBJ databases">
        <authorList>
            <person name="Zhang T."/>
        </authorList>
    </citation>
    <scope>NUCLEOTIDE SEQUENCE</scope>
    <source>
        <strain evidence="2">HKST-UBA02</strain>
    </source>
</reference>
<dbReference type="Gene3D" id="3.40.50.150">
    <property type="entry name" value="Vaccinia Virus protein VP39"/>
    <property type="match status" value="1"/>
</dbReference>
<dbReference type="PROSITE" id="PS50042">
    <property type="entry name" value="CNMP_BINDING_3"/>
    <property type="match status" value="1"/>
</dbReference>
<dbReference type="EMBL" id="JAGQHS010000062">
    <property type="protein sequence ID" value="MCA9756670.1"/>
    <property type="molecule type" value="Genomic_DNA"/>
</dbReference>
<evidence type="ECO:0000313" key="2">
    <source>
        <dbReference type="EMBL" id="MCA9756670.1"/>
    </source>
</evidence>
<dbReference type="InterPro" id="IPR022744">
    <property type="entry name" value="MeTrfase_dom_put"/>
</dbReference>
<sequence length="482" mass="53552">MRDGLELLVDLADADIEWLLRHGEEVQVIANTTIVTEGEVPSHLVFVLQGLLGVRISSLAGQRLGTLGPGEILGEMSFLEGLPASATVSAVENSLLLRIPVAQLEDTLAGDRGFAARLYRALAVTGSRRLREREAHWSGLFAGRESATGKCRDVWERLEPGISRLKSLLQEADRAALQVGGDVPTEFIRAIGDGFPAFIRELNDTIGDQSGLEASVRDEVGTRVQREVLPYLLLTRTAERLYAKPRGYAGDFLSIDWMYDDVAAGTGRLGRHLDRAFLDEPAAAAVRNRRALLVREIQRHLDATPDRAVHLTVMACGPAREIFDVYEQLGDPSHLHVNLIDIDQEALAQVNAETERRELGSQVHAHHGNLVYLALGRQQLELPPQDLMYSIGLIDYFNDKLVGRLIDWAHGCLRPGGELILGNFHPRNPDKALMDHVLDWRLIHRDEEEMHALFENSRFGSRCHAIHFEDAGVNLFAVGQKR</sequence>
<protein>
    <submittedName>
        <fullName evidence="2">Cyclic nucleotide-binding domain-containing protein</fullName>
    </submittedName>
</protein>
<reference evidence="2" key="2">
    <citation type="journal article" date="2021" name="Microbiome">
        <title>Successional dynamics and alternative stable states in a saline activated sludge microbial community over 9 years.</title>
        <authorList>
            <person name="Wang Y."/>
            <person name="Ye J."/>
            <person name="Ju F."/>
            <person name="Liu L."/>
            <person name="Boyd J.A."/>
            <person name="Deng Y."/>
            <person name="Parks D.H."/>
            <person name="Jiang X."/>
            <person name="Yin X."/>
            <person name="Woodcroft B.J."/>
            <person name="Tyson G.W."/>
            <person name="Hugenholtz P."/>
            <person name="Polz M.F."/>
            <person name="Zhang T."/>
        </authorList>
    </citation>
    <scope>NUCLEOTIDE SEQUENCE</scope>
    <source>
        <strain evidence="2">HKST-UBA02</strain>
    </source>
</reference>
<dbReference type="InterPro" id="IPR050397">
    <property type="entry name" value="Env_Response_Regulators"/>
</dbReference>
<dbReference type="PANTHER" id="PTHR24567:SF74">
    <property type="entry name" value="HTH-TYPE TRANSCRIPTIONAL REGULATOR ARCR"/>
    <property type="match status" value="1"/>
</dbReference>
<dbReference type="Proteomes" id="UP000739538">
    <property type="component" value="Unassembled WGS sequence"/>
</dbReference>
<dbReference type="Gene3D" id="2.60.120.10">
    <property type="entry name" value="Jelly Rolls"/>
    <property type="match status" value="1"/>
</dbReference>
<accession>A0A956NCF3</accession>
<dbReference type="GO" id="GO:0003700">
    <property type="term" value="F:DNA-binding transcription factor activity"/>
    <property type="evidence" value="ECO:0007669"/>
    <property type="project" value="TreeGrafter"/>
</dbReference>